<proteinExistence type="predicted"/>
<accession>A0ABN6MQI5</accession>
<organism evidence="2 3">
    <name type="scientific">Anaeromyxobacter oryzae</name>
    <dbReference type="NCBI Taxonomy" id="2918170"/>
    <lineage>
        <taxon>Bacteria</taxon>
        <taxon>Pseudomonadati</taxon>
        <taxon>Myxococcota</taxon>
        <taxon>Myxococcia</taxon>
        <taxon>Myxococcales</taxon>
        <taxon>Cystobacterineae</taxon>
        <taxon>Anaeromyxobacteraceae</taxon>
        <taxon>Anaeromyxobacter</taxon>
    </lineage>
</organism>
<feature type="region of interest" description="Disordered" evidence="1">
    <location>
        <begin position="292"/>
        <end position="322"/>
    </location>
</feature>
<dbReference type="InterPro" id="IPR010846">
    <property type="entry name" value="AmiA-like"/>
</dbReference>
<dbReference type="EMBL" id="AP025591">
    <property type="protein sequence ID" value="BDG03263.1"/>
    <property type="molecule type" value="Genomic_DNA"/>
</dbReference>
<dbReference type="InterPro" id="IPR038765">
    <property type="entry name" value="Papain-like_cys_pep_sf"/>
</dbReference>
<gene>
    <name evidence="2" type="ORF">AMOR_22590</name>
</gene>
<evidence type="ECO:0000256" key="1">
    <source>
        <dbReference type="SAM" id="MobiDB-lite"/>
    </source>
</evidence>
<dbReference type="Pfam" id="PF07313">
    <property type="entry name" value="AmiA-like"/>
    <property type="match status" value="1"/>
</dbReference>
<dbReference type="SUPFAM" id="SSF54001">
    <property type="entry name" value="Cysteine proteinases"/>
    <property type="match status" value="1"/>
</dbReference>
<evidence type="ECO:0000313" key="2">
    <source>
        <dbReference type="EMBL" id="BDG03263.1"/>
    </source>
</evidence>
<dbReference type="RefSeq" id="WP_248361114.1">
    <property type="nucleotide sequence ID" value="NZ_AP025591.1"/>
</dbReference>
<evidence type="ECO:0008006" key="4">
    <source>
        <dbReference type="Google" id="ProtNLM"/>
    </source>
</evidence>
<dbReference type="Gene3D" id="1.10.3670.10">
    <property type="entry name" value="Putative xylanase like domain"/>
    <property type="match status" value="1"/>
</dbReference>
<sequence length="322" mass="33467">MVRALSALLASAAIVAGERPPEPPAVAPPFADPSRAVARALAAAPPGGPRAAAATRPLLGAPYAPSPLGEGSGPDADPRFRLDAFDCMTFVETAVALGSARTLAEARRLLDDVRYAGSPALASRNHEVLSQWIPAALAKGFVRDVTREVAGERARWIEETYDVPSWEAVRRAGRAIPGLPRARLPAGTFGAWIVPAEDAAAVAPAIPDGAIVFVVRAHAEARATRITHAGLVVTAPGGARRVRHATSTLGVARVIEEPVDRFLAREAKAHPRWPVDGLLVLEIADSTARATTLAGETTRAAARPPGEPTVAPAPVSAPAPRL</sequence>
<name>A0ABN6MQI5_9BACT</name>
<reference evidence="3" key="1">
    <citation type="journal article" date="2022" name="Int. J. Syst. Evol. Microbiol.">
        <title>Anaeromyxobacter oryzae sp. nov., Anaeromyxobacter diazotrophicus sp. nov. and Anaeromyxobacter paludicola sp. nov., isolated from paddy soils.</title>
        <authorList>
            <person name="Itoh H."/>
            <person name="Xu Z."/>
            <person name="Mise K."/>
            <person name="Masuda Y."/>
            <person name="Ushijima N."/>
            <person name="Hayakawa C."/>
            <person name="Shiratori Y."/>
            <person name="Senoo K."/>
        </authorList>
    </citation>
    <scope>NUCLEOTIDE SEQUENCE [LARGE SCALE GENOMIC DNA]</scope>
    <source>
        <strain evidence="3">Red232</strain>
    </source>
</reference>
<protein>
    <recommendedName>
        <fullName evidence="4">DUF1460 domain-containing protein</fullName>
    </recommendedName>
</protein>
<dbReference type="Proteomes" id="UP001162891">
    <property type="component" value="Chromosome"/>
</dbReference>
<evidence type="ECO:0000313" key="3">
    <source>
        <dbReference type="Proteomes" id="UP001162891"/>
    </source>
</evidence>
<dbReference type="Gene3D" id="2.30.260.10">
    <property type="entry name" value="putative xylanase like domain"/>
    <property type="match status" value="1"/>
</dbReference>
<keyword evidence="3" id="KW-1185">Reference proteome</keyword>